<accession>A0A0C2CV99</accession>
<dbReference type="PROSITE" id="PS51864">
    <property type="entry name" value="ASTACIN"/>
    <property type="match status" value="1"/>
</dbReference>
<dbReference type="Gene3D" id="3.40.390.10">
    <property type="entry name" value="Collagenase (Catalytic Domain)"/>
    <property type="match status" value="1"/>
</dbReference>
<organism evidence="3 4">
    <name type="scientific">Ancylostoma duodenale</name>
    <dbReference type="NCBI Taxonomy" id="51022"/>
    <lineage>
        <taxon>Eukaryota</taxon>
        <taxon>Metazoa</taxon>
        <taxon>Ecdysozoa</taxon>
        <taxon>Nematoda</taxon>
        <taxon>Chromadorea</taxon>
        <taxon>Rhabditida</taxon>
        <taxon>Rhabditina</taxon>
        <taxon>Rhabditomorpha</taxon>
        <taxon>Strongyloidea</taxon>
        <taxon>Ancylostomatidae</taxon>
        <taxon>Ancylostomatinae</taxon>
        <taxon>Ancylostoma</taxon>
    </lineage>
</organism>
<evidence type="ECO:0000259" key="2">
    <source>
        <dbReference type="PROSITE" id="PS51864"/>
    </source>
</evidence>
<sequence length="98" mass="11665">MHFSKDDCAKPGTIVIGALDKQYQDIIGKQEKPSKLDYKKICSKYKCDVCMGEKMDYKRNYIDDELFYATHFLYILRGLRSQKRRRLLIFLRLADTLF</sequence>
<dbReference type="InterPro" id="IPR001506">
    <property type="entry name" value="Peptidase_M12A"/>
</dbReference>
<evidence type="ECO:0000256" key="1">
    <source>
        <dbReference type="PROSITE-ProRule" id="PRU01211"/>
    </source>
</evidence>
<dbReference type="Proteomes" id="UP000054047">
    <property type="component" value="Unassembled WGS sequence"/>
</dbReference>
<comment type="caution">
    <text evidence="1">Lacks conserved residue(s) required for the propagation of feature annotation.</text>
</comment>
<feature type="domain" description="Peptidase M12A" evidence="2">
    <location>
        <begin position="1"/>
        <end position="48"/>
    </location>
</feature>
<dbReference type="InterPro" id="IPR024079">
    <property type="entry name" value="MetalloPept_cat_dom_sf"/>
</dbReference>
<protein>
    <recommendedName>
        <fullName evidence="2">Peptidase M12A domain-containing protein</fullName>
    </recommendedName>
</protein>
<gene>
    <name evidence="3" type="ORF">ANCDUO_16082</name>
</gene>
<evidence type="ECO:0000313" key="3">
    <source>
        <dbReference type="EMBL" id="KIH53777.1"/>
    </source>
</evidence>
<reference evidence="3 4" key="1">
    <citation type="submission" date="2013-12" db="EMBL/GenBank/DDBJ databases">
        <title>Draft genome of the parsitic nematode Ancylostoma duodenale.</title>
        <authorList>
            <person name="Mitreva M."/>
        </authorList>
    </citation>
    <scope>NUCLEOTIDE SEQUENCE [LARGE SCALE GENOMIC DNA]</scope>
    <source>
        <strain evidence="3 4">Zhejiang</strain>
    </source>
</reference>
<dbReference type="GO" id="GO:0006508">
    <property type="term" value="P:proteolysis"/>
    <property type="evidence" value="ECO:0007669"/>
    <property type="project" value="InterPro"/>
</dbReference>
<dbReference type="EMBL" id="KN740391">
    <property type="protein sequence ID" value="KIH53777.1"/>
    <property type="molecule type" value="Genomic_DNA"/>
</dbReference>
<name>A0A0C2CV99_9BILA</name>
<keyword evidence="4" id="KW-1185">Reference proteome</keyword>
<dbReference type="GO" id="GO:0004222">
    <property type="term" value="F:metalloendopeptidase activity"/>
    <property type="evidence" value="ECO:0007669"/>
    <property type="project" value="InterPro"/>
</dbReference>
<dbReference type="OrthoDB" id="291007at2759"/>
<evidence type="ECO:0000313" key="4">
    <source>
        <dbReference type="Proteomes" id="UP000054047"/>
    </source>
</evidence>
<proteinExistence type="predicted"/>
<dbReference type="AlphaFoldDB" id="A0A0C2CV99"/>